<gene>
    <name evidence="1" type="ORF">RS130_19875</name>
</gene>
<protein>
    <submittedName>
        <fullName evidence="1">Uncharacterized protein</fullName>
    </submittedName>
</protein>
<dbReference type="RefSeq" id="WP_316027362.1">
    <property type="nucleotide sequence ID" value="NZ_JAWDIO010000002.1"/>
</dbReference>
<proteinExistence type="predicted"/>
<evidence type="ECO:0000313" key="2">
    <source>
        <dbReference type="Proteomes" id="UP001247805"/>
    </source>
</evidence>
<reference evidence="1 2" key="1">
    <citation type="submission" date="2023-10" db="EMBL/GenBank/DDBJ databases">
        <title>Glaciecola aquimarina strain GGW-M5 nov., isolated from a coastal seawater.</title>
        <authorList>
            <person name="Bayburt H."/>
            <person name="Kim J.M."/>
            <person name="Choi B.J."/>
            <person name="Jeon C.O."/>
        </authorList>
    </citation>
    <scope>NUCLEOTIDE SEQUENCE [LARGE SCALE GENOMIC DNA]</scope>
    <source>
        <strain evidence="1 2">KCTC 32108</strain>
    </source>
</reference>
<dbReference type="Gene3D" id="3.40.50.10680">
    <property type="entry name" value="CofD-like domains"/>
    <property type="match status" value="1"/>
</dbReference>
<dbReference type="InterPro" id="IPR038136">
    <property type="entry name" value="CofD-like_dom_sf"/>
</dbReference>
<evidence type="ECO:0000313" key="1">
    <source>
        <dbReference type="EMBL" id="MDU0355842.1"/>
    </source>
</evidence>
<dbReference type="EMBL" id="JAWDIO010000002">
    <property type="protein sequence ID" value="MDU0355842.1"/>
    <property type="molecule type" value="Genomic_DNA"/>
</dbReference>
<name>A0ABU3T0Y5_9ALTE</name>
<dbReference type="SUPFAM" id="SSF142338">
    <property type="entry name" value="CofD-like"/>
    <property type="match status" value="1"/>
</dbReference>
<organism evidence="1 2">
    <name type="scientific">Paraglaciecola aquimarina</name>
    <dbReference type="NCBI Taxonomy" id="1235557"/>
    <lineage>
        <taxon>Bacteria</taxon>
        <taxon>Pseudomonadati</taxon>
        <taxon>Pseudomonadota</taxon>
        <taxon>Gammaproteobacteria</taxon>
        <taxon>Alteromonadales</taxon>
        <taxon>Alteromonadaceae</taxon>
        <taxon>Paraglaciecola</taxon>
    </lineage>
</organism>
<keyword evidence="2" id="KW-1185">Reference proteome</keyword>
<sequence>MKKIRITRTLTIPNPTKIMRFQRHPELGPKLLFFSGGSALTNFCETLKGYTHNSIHIVTPFDSGEVQQNYGKTSRCRLLAICVVV</sequence>
<comment type="caution">
    <text evidence="1">The sequence shown here is derived from an EMBL/GenBank/DDBJ whole genome shotgun (WGS) entry which is preliminary data.</text>
</comment>
<accession>A0ABU3T0Y5</accession>
<dbReference type="Proteomes" id="UP001247805">
    <property type="component" value="Unassembled WGS sequence"/>
</dbReference>